<dbReference type="Gene3D" id="3.40.50.880">
    <property type="match status" value="1"/>
</dbReference>
<name>A0A174BCU5_9FIRM</name>
<evidence type="ECO:0000313" key="2">
    <source>
        <dbReference type="EMBL" id="CUN97438.1"/>
    </source>
</evidence>
<dbReference type="InterPro" id="IPR029062">
    <property type="entry name" value="Class_I_gatase-like"/>
</dbReference>
<organism evidence="2">
    <name type="scientific">Fusicatenibacter saccharivorans</name>
    <dbReference type="NCBI Taxonomy" id="1150298"/>
    <lineage>
        <taxon>Bacteria</taxon>
        <taxon>Bacillati</taxon>
        <taxon>Bacillota</taxon>
        <taxon>Clostridia</taxon>
        <taxon>Lachnospirales</taxon>
        <taxon>Lachnospiraceae</taxon>
        <taxon>Fusicatenibacter</taxon>
    </lineage>
</organism>
<dbReference type="Pfam" id="PF06283">
    <property type="entry name" value="ThuA"/>
    <property type="match status" value="1"/>
</dbReference>
<dbReference type="Proteomes" id="UP000095706">
    <property type="component" value="Unassembled WGS sequence"/>
</dbReference>
<dbReference type="PIRSF" id="PIRSF030013">
    <property type="entry name" value="ThuA"/>
    <property type="match status" value="1"/>
</dbReference>
<reference evidence="2" key="1">
    <citation type="submission" date="2015-09" db="EMBL/GenBank/DDBJ databases">
        <authorList>
            <consortium name="Pathogen Informatics"/>
        </authorList>
    </citation>
    <scope>NUCLEOTIDE SEQUENCE [LARGE SCALE GENOMIC DNA]</scope>
    <source>
        <strain evidence="2">2789STDY5608849</strain>
    </source>
</reference>
<dbReference type="InterPro" id="IPR009381">
    <property type="entry name" value="Trehalose_catabolism_ThuA_prok"/>
</dbReference>
<gene>
    <name evidence="2" type="ORF">ERS852406_01033</name>
</gene>
<accession>A0A174BCU5</accession>
<dbReference type="SUPFAM" id="SSF52317">
    <property type="entry name" value="Class I glutamine amidotransferase-like"/>
    <property type="match status" value="1"/>
</dbReference>
<feature type="domain" description="ThuA-like" evidence="1">
    <location>
        <begin position="3"/>
        <end position="218"/>
    </location>
</feature>
<proteinExistence type="predicted"/>
<dbReference type="RefSeq" id="WP_055226848.1">
    <property type="nucleotide sequence ID" value="NZ_CYYV01000004.1"/>
</dbReference>
<dbReference type="AlphaFoldDB" id="A0A174BCU5"/>
<evidence type="ECO:0000259" key="1">
    <source>
        <dbReference type="Pfam" id="PF06283"/>
    </source>
</evidence>
<protein>
    <submittedName>
        <fullName evidence="2">Trehalose utilization protein</fullName>
    </submittedName>
</protein>
<sequence>MIRVTVWNEFQHERTQEKVKEIYPDGIHACIAKFLRKEEDFSVRTAVFDEEEHGLTEEVLANTDVLVFWNHMLQEEFSDDVAERVRRHVLAGMGLVVLHSGHYSKIMRKLLGTSMTLRWRHGDRERLFCTCPTHPIAQGIPAWLDIPKEEMYGEFFDIPKPDDVVFTGWFAGGEVFRSGCTFTRGLGKIFYFQPGHEEYPIYHMPVIQQIIKNGVRWCVPVIRRPVPLDNAWVNPSTEEVYLSSHEK</sequence>
<dbReference type="InterPro" id="IPR029010">
    <property type="entry name" value="ThuA-like"/>
</dbReference>
<dbReference type="EMBL" id="CYYV01000004">
    <property type="protein sequence ID" value="CUN97438.1"/>
    <property type="molecule type" value="Genomic_DNA"/>
</dbReference>